<evidence type="ECO:0000256" key="2">
    <source>
        <dbReference type="ARBA" id="ARBA00022692"/>
    </source>
</evidence>
<name>A0A318U9Q3_9SPHI</name>
<dbReference type="AlphaFoldDB" id="A0A318U9Q3"/>
<evidence type="ECO:0000313" key="8">
    <source>
        <dbReference type="Proteomes" id="UP000248198"/>
    </source>
</evidence>
<sequence length="746" mass="85036">MQEEAYTYVQKDIRPAPKLGVNVGLYNLFYGLFKTKSVGNPAPLLDSTLVEISRSQIEKFLKSKGYFNAKVNSSITVKKQRAQVYFKADTGKGFFISKINYDFEDPKIKDLYFSRKQGLTHLKDGMRYDEDSLSYERDKIYEIAKQNGYFDFLKPYIRYSVDSNSNDGKAKVTMIVDNPEGQKEHRQYTIGETNIFIAPDADGFTTDSLVRNPHIANGIRFTSYSKRFRRNPIVRYDFIKEGELYDNTKDQLTYDRLYQLNAFKNVKIDYLKAKDSSAKVEPIIRLIPQKKMSNRIEGELPFNAGTIGFTLGNTYTNNNMFRGAERFEVQVKGGVQSRVDGGGSIFKDIYQQDFSISTSLAVPRLMVPFKIPLMGKNGMPYTSFAISYIYSLQKDVLSRRIFQTSMTYDWYETKYKIHSFTPLNIEYRLGNVLITDPEVYRANFYNIILLNQKNITLGMKYSYILNQGKLLLPASFIYFRGGLETAGNLLQAISKLTGNDHRVPSATDPSLLEPAKILGLPYTQFVRPEIDVRWYKNLGGARQFVARLNAGAAIAYGNSSGAGIPIDKSFFAGGSNGIRAWQARTIGPGNYDRGKVLTTEDLRRAVFGLDQLGELHIETNFEYRYKLLNKFFGAQLKGAVFVDAGNVWNVSKSAIRDNPDSEFKFQKLFDQIAIGTGVGLRYDVDYFVFRFDVGLKIKDPMFSGSDQWVISKFFSGGKEFKANYYTTHSPDNYRFVQYNFGIGLPF</sequence>
<reference evidence="7 8" key="1">
    <citation type="submission" date="2018-06" db="EMBL/GenBank/DDBJ databases">
        <title>Genomic Encyclopedia of Archaeal and Bacterial Type Strains, Phase II (KMG-II): from individual species to whole genera.</title>
        <authorList>
            <person name="Goeker M."/>
        </authorList>
    </citation>
    <scope>NUCLEOTIDE SEQUENCE [LARGE SCALE GENOMIC DNA]</scope>
    <source>
        <strain evidence="7 8">DSM 27372</strain>
    </source>
</reference>
<dbReference type="EMBL" id="QKLU01000010">
    <property type="protein sequence ID" value="PYF69418.1"/>
    <property type="molecule type" value="Genomic_DNA"/>
</dbReference>
<dbReference type="GO" id="GO:0019867">
    <property type="term" value="C:outer membrane"/>
    <property type="evidence" value="ECO:0007669"/>
    <property type="project" value="InterPro"/>
</dbReference>
<keyword evidence="2" id="KW-0812">Transmembrane</keyword>
<dbReference type="InterPro" id="IPR000184">
    <property type="entry name" value="Bac_surfAg_D15"/>
</dbReference>
<dbReference type="Pfam" id="PF01103">
    <property type="entry name" value="Omp85"/>
    <property type="match status" value="1"/>
</dbReference>
<proteinExistence type="predicted"/>
<keyword evidence="4" id="KW-0472">Membrane</keyword>
<evidence type="ECO:0000259" key="6">
    <source>
        <dbReference type="Pfam" id="PF01103"/>
    </source>
</evidence>
<protein>
    <submittedName>
        <fullName evidence="7">Outer membrane protein assembly factor BamA</fullName>
    </submittedName>
</protein>
<dbReference type="InterPro" id="IPR039910">
    <property type="entry name" value="D15-like"/>
</dbReference>
<dbReference type="PANTHER" id="PTHR12815:SF47">
    <property type="entry name" value="TRANSLOCATION AND ASSEMBLY MODULE SUBUNIT TAMA"/>
    <property type="match status" value="1"/>
</dbReference>
<organism evidence="7 8">
    <name type="scientific">Pedobacter nutrimenti</name>
    <dbReference type="NCBI Taxonomy" id="1241337"/>
    <lineage>
        <taxon>Bacteria</taxon>
        <taxon>Pseudomonadati</taxon>
        <taxon>Bacteroidota</taxon>
        <taxon>Sphingobacteriia</taxon>
        <taxon>Sphingobacteriales</taxon>
        <taxon>Sphingobacteriaceae</taxon>
        <taxon>Pedobacter</taxon>
    </lineage>
</organism>
<keyword evidence="5" id="KW-0998">Cell outer membrane</keyword>
<dbReference type="PANTHER" id="PTHR12815">
    <property type="entry name" value="SORTING AND ASSEMBLY MACHINERY SAMM50 PROTEIN FAMILY MEMBER"/>
    <property type="match status" value="1"/>
</dbReference>
<accession>A0A318U9Q3</accession>
<evidence type="ECO:0000256" key="1">
    <source>
        <dbReference type="ARBA" id="ARBA00004370"/>
    </source>
</evidence>
<dbReference type="Proteomes" id="UP000248198">
    <property type="component" value="Unassembled WGS sequence"/>
</dbReference>
<keyword evidence="8" id="KW-1185">Reference proteome</keyword>
<feature type="domain" description="Bacterial surface antigen (D15)" evidence="6">
    <location>
        <begin position="524"/>
        <end position="702"/>
    </location>
</feature>
<evidence type="ECO:0000256" key="4">
    <source>
        <dbReference type="ARBA" id="ARBA00023136"/>
    </source>
</evidence>
<comment type="caution">
    <text evidence="7">The sequence shown here is derived from an EMBL/GenBank/DDBJ whole genome shotgun (WGS) entry which is preliminary data.</text>
</comment>
<gene>
    <name evidence="7" type="ORF">B0O44_11057</name>
</gene>
<dbReference type="Gene3D" id="2.40.160.50">
    <property type="entry name" value="membrane protein fhac: a member of the omp85/tpsb transporter family"/>
    <property type="match status" value="1"/>
</dbReference>
<keyword evidence="3" id="KW-0732">Signal</keyword>
<evidence type="ECO:0000313" key="7">
    <source>
        <dbReference type="EMBL" id="PYF69418.1"/>
    </source>
</evidence>
<evidence type="ECO:0000256" key="3">
    <source>
        <dbReference type="ARBA" id="ARBA00022729"/>
    </source>
</evidence>
<comment type="subcellular location">
    <subcellularLocation>
        <location evidence="1">Membrane</location>
    </subcellularLocation>
</comment>
<evidence type="ECO:0000256" key="5">
    <source>
        <dbReference type="ARBA" id="ARBA00023237"/>
    </source>
</evidence>